<comment type="caution">
    <text evidence="1">The sequence shown here is derived from an EMBL/GenBank/DDBJ whole genome shotgun (WGS) entry which is preliminary data.</text>
</comment>
<reference evidence="2" key="1">
    <citation type="journal article" date="2023" name="G3 (Bethesda)">
        <title>Genome assembly and association tests identify interacting loci associated with vigor, precocity, and sex in interspecific pistachio rootstocks.</title>
        <authorList>
            <person name="Palmer W."/>
            <person name="Jacygrad E."/>
            <person name="Sagayaradj S."/>
            <person name="Cavanaugh K."/>
            <person name="Han R."/>
            <person name="Bertier L."/>
            <person name="Beede B."/>
            <person name="Kafkas S."/>
            <person name="Golino D."/>
            <person name="Preece J."/>
            <person name="Michelmore R."/>
        </authorList>
    </citation>
    <scope>NUCLEOTIDE SEQUENCE [LARGE SCALE GENOMIC DNA]</scope>
</reference>
<sequence>MLASLDSTAQTGQANGGDWQEEVYQKIKAMKDMYFPELNDIYNKIATKLQQHDSLPQQPKSGQLEKLKIFKTMVERIITFLQVSKSDISPNFRENLGSYEKQIINFINTNRPRKPVSSLQPGQLSPPHMLSMQQPQSQLTQVQPHDNQMNPQMQSMSLQGSVGTMPQNNMTNMHHNFMSSMSGVSAASQNMLNSLQPGSNLDSGQGNSLNSLHQVSVGSLQQNSVGTSQQANMNILSSQCGVNTLPSNINPLQSNSNMLQHQHVKQEQEQILQSQQLKQQMQQRHIQQQMMLKQRLMEQQQQQQQQLHQQAKQQLPGQMQTHQMPQLHQMNDVSDMKMRQGMGVNPGVFQQHLPSSQCSVYPHQQMKPEATFPISSPQMVQAASPQMPQHSSPQVDQQNLLSSLTKTGTPLQSASSPFVVPSPSTPLAPSPMPGDSDKPISGISSQANAGNIAHQLNSNTQAAAMSVAIGTPGISAAPLLAEFTGPDGTHGAGMQNQGQSLLIPLSANQSQPCQQLFSQYIQNNMTSTGLPGSSGLPFLLPSVSGLTKTPIPSVVNQNSTMQTISGVSQDTLPSMGQGVPSNLFANSQREMQAMLQVLPQLQQHQSQNPQQHIPSKAAVTKPAVPITLPSMMPSQKQQQQLMGQLSKAANMLQNQLIGQQYSVGDIEQQLHQRLLGQKSNLPKLQQQINHALIFCVFIVSVLLWFLYLV</sequence>
<keyword evidence="2" id="KW-1185">Reference proteome</keyword>
<proteinExistence type="predicted"/>
<gene>
    <name evidence="1" type="ORF">Patl1_34636</name>
</gene>
<protein>
    <submittedName>
        <fullName evidence="1">Uncharacterized protein</fullName>
    </submittedName>
</protein>
<evidence type="ECO:0000313" key="2">
    <source>
        <dbReference type="Proteomes" id="UP001164250"/>
    </source>
</evidence>
<dbReference type="EMBL" id="CM047910">
    <property type="protein sequence ID" value="KAJ0075133.1"/>
    <property type="molecule type" value="Genomic_DNA"/>
</dbReference>
<dbReference type="Proteomes" id="UP001164250">
    <property type="component" value="Chromosome 15"/>
</dbReference>
<name>A0ACC0ZT49_9ROSI</name>
<organism evidence="1 2">
    <name type="scientific">Pistacia atlantica</name>
    <dbReference type="NCBI Taxonomy" id="434234"/>
    <lineage>
        <taxon>Eukaryota</taxon>
        <taxon>Viridiplantae</taxon>
        <taxon>Streptophyta</taxon>
        <taxon>Embryophyta</taxon>
        <taxon>Tracheophyta</taxon>
        <taxon>Spermatophyta</taxon>
        <taxon>Magnoliopsida</taxon>
        <taxon>eudicotyledons</taxon>
        <taxon>Gunneridae</taxon>
        <taxon>Pentapetalae</taxon>
        <taxon>rosids</taxon>
        <taxon>malvids</taxon>
        <taxon>Sapindales</taxon>
        <taxon>Anacardiaceae</taxon>
        <taxon>Pistacia</taxon>
    </lineage>
</organism>
<accession>A0ACC0ZT49</accession>
<evidence type="ECO:0000313" key="1">
    <source>
        <dbReference type="EMBL" id="KAJ0075133.1"/>
    </source>
</evidence>